<keyword evidence="3" id="KW-1185">Reference proteome</keyword>
<reference evidence="2" key="1">
    <citation type="journal article" date="2018" name="DNA Res.">
        <title>Multiple hybrid de novo genome assembly of finger millet, an orphan allotetraploid crop.</title>
        <authorList>
            <person name="Hatakeyama M."/>
            <person name="Aluri S."/>
            <person name="Balachadran M.T."/>
            <person name="Sivarajan S.R."/>
            <person name="Patrignani A."/>
            <person name="Gruter S."/>
            <person name="Poveda L."/>
            <person name="Shimizu-Inatsugi R."/>
            <person name="Baeten J."/>
            <person name="Francoijs K.J."/>
            <person name="Nataraja K.N."/>
            <person name="Reddy Y.A.N."/>
            <person name="Phadnis S."/>
            <person name="Ravikumar R.L."/>
            <person name="Schlapbach R."/>
            <person name="Sreeman S.M."/>
            <person name="Shimizu K.K."/>
        </authorList>
    </citation>
    <scope>NUCLEOTIDE SEQUENCE</scope>
</reference>
<sequence length="236" mass="25322">MAAAVALTPVSPALLPSLRGRRHGRVRLSAGRPRRAAAGRCLATAQTFQGGPAASYAREMERLSAKESLLLAITLSGRRSPTTVAHFKGLDVLIKDGYTKISSDLKFLNTIQSKFLLTTQLSVEGPIRMKEEYVEGLIEVPKISEETIPEQLKGLIGQAAGALQQLPSPIRDAAAEGLKLPLSGTFQRLFMISYLDEEILIIRDAAGAPDVLTRLEGPQPTPGDGTADAVMSEYES</sequence>
<accession>A0AAV5CTK3</accession>
<dbReference type="Proteomes" id="UP001054889">
    <property type="component" value="Unassembled WGS sequence"/>
</dbReference>
<reference evidence="2" key="2">
    <citation type="submission" date="2021-12" db="EMBL/GenBank/DDBJ databases">
        <title>Resequencing data analysis of finger millet.</title>
        <authorList>
            <person name="Hatakeyama M."/>
            <person name="Aluri S."/>
            <person name="Balachadran M.T."/>
            <person name="Sivarajan S.R."/>
            <person name="Poveda L."/>
            <person name="Shimizu-Inatsugi R."/>
            <person name="Schlapbach R."/>
            <person name="Sreeman S.M."/>
            <person name="Shimizu K.K."/>
        </authorList>
    </citation>
    <scope>NUCLEOTIDE SEQUENCE</scope>
</reference>
<proteinExistence type="predicted"/>
<evidence type="ECO:0000256" key="1">
    <source>
        <dbReference type="SAM" id="MobiDB-lite"/>
    </source>
</evidence>
<feature type="region of interest" description="Disordered" evidence="1">
    <location>
        <begin position="213"/>
        <end position="236"/>
    </location>
</feature>
<evidence type="ECO:0008006" key="4">
    <source>
        <dbReference type="Google" id="ProtNLM"/>
    </source>
</evidence>
<dbReference type="AlphaFoldDB" id="A0AAV5CTK3"/>
<organism evidence="2 3">
    <name type="scientific">Eleusine coracana subsp. coracana</name>
    <dbReference type="NCBI Taxonomy" id="191504"/>
    <lineage>
        <taxon>Eukaryota</taxon>
        <taxon>Viridiplantae</taxon>
        <taxon>Streptophyta</taxon>
        <taxon>Embryophyta</taxon>
        <taxon>Tracheophyta</taxon>
        <taxon>Spermatophyta</taxon>
        <taxon>Magnoliopsida</taxon>
        <taxon>Liliopsida</taxon>
        <taxon>Poales</taxon>
        <taxon>Poaceae</taxon>
        <taxon>PACMAD clade</taxon>
        <taxon>Chloridoideae</taxon>
        <taxon>Cynodonteae</taxon>
        <taxon>Eleusininae</taxon>
        <taxon>Eleusine</taxon>
    </lineage>
</organism>
<dbReference type="EMBL" id="BQKI01000009">
    <property type="protein sequence ID" value="GJN01414.1"/>
    <property type="molecule type" value="Genomic_DNA"/>
</dbReference>
<comment type="caution">
    <text evidence="2">The sequence shown here is derived from an EMBL/GenBank/DDBJ whole genome shotgun (WGS) entry which is preliminary data.</text>
</comment>
<protein>
    <recommendedName>
        <fullName evidence="4">Plastid lipid-associated protein/fibrillin conserved domain-containing protein</fullName>
    </recommendedName>
</protein>
<gene>
    <name evidence="2" type="primary">ga18680</name>
    <name evidence="2" type="ORF">PR202_ga18680</name>
</gene>
<evidence type="ECO:0000313" key="3">
    <source>
        <dbReference type="Proteomes" id="UP001054889"/>
    </source>
</evidence>
<name>A0AAV5CTK3_ELECO</name>
<evidence type="ECO:0000313" key="2">
    <source>
        <dbReference type="EMBL" id="GJN01414.1"/>
    </source>
</evidence>